<dbReference type="InterPro" id="IPR020476">
    <property type="entry name" value="Nudix_hydrolase"/>
</dbReference>
<reference evidence="4" key="2">
    <citation type="submission" date="2016-01" db="EMBL/GenBank/DDBJ databases">
        <title>Draft Genome Sequence of Paenibacillus amylolyticus Heshi-A3 that Was Isolated from Fermented Rice Bran with Aging Salted Mackerel, Which Was Named Heshiko as Traditional Fermented Seafood in Japan.</title>
        <authorList>
            <person name="Akuzawa S."/>
            <person name="Nakagawa J."/>
            <person name="Kanekatsu T."/>
            <person name="Kubota E."/>
            <person name="Ohtake R."/>
            <person name="Suzuki T."/>
            <person name="Kanesaki Y."/>
        </authorList>
    </citation>
    <scope>NUCLEOTIDE SEQUENCE [LARGE SCALE GENOMIC DNA]</scope>
    <source>
        <strain evidence="4">Heshi-A3</strain>
    </source>
</reference>
<evidence type="ECO:0000259" key="2">
    <source>
        <dbReference type="PROSITE" id="PS51462"/>
    </source>
</evidence>
<dbReference type="EMBL" id="BCNV01000001">
    <property type="protein sequence ID" value="GAS81176.1"/>
    <property type="molecule type" value="Genomic_DNA"/>
</dbReference>
<name>A0A100VJZ4_PAEAM</name>
<dbReference type="InterPro" id="IPR000086">
    <property type="entry name" value="NUDIX_hydrolase_dom"/>
</dbReference>
<evidence type="ECO:0000256" key="1">
    <source>
        <dbReference type="ARBA" id="ARBA00022801"/>
    </source>
</evidence>
<dbReference type="PRINTS" id="PR00502">
    <property type="entry name" value="NUDIXFAMILY"/>
</dbReference>
<dbReference type="Gene3D" id="3.90.79.10">
    <property type="entry name" value="Nucleoside Triphosphate Pyrophosphohydrolase"/>
    <property type="match status" value="1"/>
</dbReference>
<organism evidence="3 4">
    <name type="scientific">Paenibacillus amylolyticus</name>
    <dbReference type="NCBI Taxonomy" id="1451"/>
    <lineage>
        <taxon>Bacteria</taxon>
        <taxon>Bacillati</taxon>
        <taxon>Bacillota</taxon>
        <taxon>Bacilli</taxon>
        <taxon>Bacillales</taxon>
        <taxon>Paenibacillaceae</taxon>
        <taxon>Paenibacillus</taxon>
    </lineage>
</organism>
<dbReference type="PANTHER" id="PTHR43736:SF2">
    <property type="entry name" value="MUTT_NUDIX FAMILY PROTEIN"/>
    <property type="match status" value="1"/>
</dbReference>
<accession>A0A100VJZ4</accession>
<dbReference type="GO" id="GO:0016787">
    <property type="term" value="F:hydrolase activity"/>
    <property type="evidence" value="ECO:0007669"/>
    <property type="project" value="UniProtKB-KW"/>
</dbReference>
<evidence type="ECO:0000313" key="4">
    <source>
        <dbReference type="Proteomes" id="UP000069697"/>
    </source>
</evidence>
<feature type="domain" description="Nudix hydrolase" evidence="2">
    <location>
        <begin position="1"/>
        <end position="146"/>
    </location>
</feature>
<dbReference type="SUPFAM" id="SSF55811">
    <property type="entry name" value="Nudix"/>
    <property type="match status" value="1"/>
</dbReference>
<protein>
    <submittedName>
        <fullName evidence="3">Nudix hydrolase</fullName>
    </submittedName>
</protein>
<keyword evidence="1 3" id="KW-0378">Hydrolase</keyword>
<sequence>MIRNTVRALIIQNDNLLLIKKRRANIGIYYVLPGGAQEENETLEQALSRECMEELGIEISSSGLVCVREYISRNHEYSFIMKEVHSIDFIYECSTHFLNNELRSLQSDIGQVGIEWLPINEIKRTVYRLEESLEHYKFPRTTNEFFKEYFSDQVIKPYSSVIFESNP</sequence>
<dbReference type="Pfam" id="PF00293">
    <property type="entry name" value="NUDIX"/>
    <property type="match status" value="1"/>
</dbReference>
<evidence type="ECO:0000313" key="3">
    <source>
        <dbReference type="EMBL" id="GAS81176.1"/>
    </source>
</evidence>
<dbReference type="AlphaFoldDB" id="A0A100VJZ4"/>
<proteinExistence type="predicted"/>
<dbReference type="InterPro" id="IPR015797">
    <property type="entry name" value="NUDIX_hydrolase-like_dom_sf"/>
</dbReference>
<comment type="caution">
    <text evidence="3">The sequence shown here is derived from an EMBL/GenBank/DDBJ whole genome shotgun (WGS) entry which is preliminary data.</text>
</comment>
<reference evidence="3 4" key="1">
    <citation type="journal article" date="2016" name="Genome Announc.">
        <title>Draft Genome Sequence of Paenibacillus amylolyticus Heshi-A3, Isolated from Fermented Rice Bran in a Japanese Fermented Seafood Dish.</title>
        <authorList>
            <person name="Akuzawa S."/>
            <person name="Nagaoka J."/>
            <person name="Kanekatsu M."/>
            <person name="Kubota E."/>
            <person name="Ohtake R."/>
            <person name="Suzuki T."/>
            <person name="Kanesaki Y."/>
        </authorList>
    </citation>
    <scope>NUCLEOTIDE SEQUENCE [LARGE SCALE GENOMIC DNA]</scope>
    <source>
        <strain evidence="3 4">Heshi-A3</strain>
    </source>
</reference>
<dbReference type="PROSITE" id="PS51462">
    <property type="entry name" value="NUDIX"/>
    <property type="match status" value="1"/>
</dbReference>
<dbReference type="PANTHER" id="PTHR43736">
    <property type="entry name" value="ADP-RIBOSE PYROPHOSPHATASE"/>
    <property type="match status" value="1"/>
</dbReference>
<dbReference type="Proteomes" id="UP000069697">
    <property type="component" value="Unassembled WGS sequence"/>
</dbReference>
<dbReference type="RefSeq" id="WP_062833916.1">
    <property type="nucleotide sequence ID" value="NZ_BCNV01000001.1"/>
</dbReference>
<gene>
    <name evidence="3" type="ORF">PAHA3_1250</name>
</gene>